<feature type="compositionally biased region" description="Basic and acidic residues" evidence="1">
    <location>
        <begin position="384"/>
        <end position="398"/>
    </location>
</feature>
<feature type="domain" description="CCDC81 HU" evidence="2">
    <location>
        <begin position="112"/>
        <end position="180"/>
    </location>
</feature>
<sequence>MLSSRGALNTPTLLVECAAAQSKTSKKIFLLSEAEKVWNALGRVIRSQLMQNIPTQIPRLGAFWFDTKLLVTDGPLKYYQRVPKLGFHHTFTSTYALDDIQTPCENLKLTYERLPMDQITSISGVGAQTAALILNEVFLYLGESLFNGKVLNVDFPGAMNVVMKREKALITFDETLLEDLYAVDSRKWPLAVREMASIAKAACNSARPSSATSSRPRSASSSRPTTQPKTLEPRAAFVSSAQTGRLFVDIKNTPRLAPKKSPSTPQLRKGPLKAQPRLSSSLVQQPADEEEESVYEVLSPERHNMYARGNDEVFVVDERSPRREDPYHYYPNDNDALDDLQAVEDAPPVEETRAASAAPSSRSAGHRASSVRALLYGDDLPEQENQRNGRKRFNDRQPDHLAFMFTARQ</sequence>
<dbReference type="VEuPathDB" id="TriTrypDB:BSAL_68025"/>
<dbReference type="AlphaFoldDB" id="A0A0S4IUB0"/>
<dbReference type="Proteomes" id="UP000051952">
    <property type="component" value="Unassembled WGS sequence"/>
</dbReference>
<dbReference type="EMBL" id="CYKH01000465">
    <property type="protein sequence ID" value="CUF96598.1"/>
    <property type="molecule type" value="Genomic_DNA"/>
</dbReference>
<feature type="compositionally biased region" description="Low complexity" evidence="1">
    <location>
        <begin position="205"/>
        <end position="226"/>
    </location>
</feature>
<dbReference type="Pfam" id="PF18289">
    <property type="entry name" value="HU-CCDC81_euk_2"/>
    <property type="match status" value="1"/>
</dbReference>
<evidence type="ECO:0000313" key="4">
    <source>
        <dbReference type="Proteomes" id="UP000051952"/>
    </source>
</evidence>
<dbReference type="OrthoDB" id="245387at2759"/>
<feature type="region of interest" description="Disordered" evidence="1">
    <location>
        <begin position="203"/>
        <end position="235"/>
    </location>
</feature>
<keyword evidence="4" id="KW-1185">Reference proteome</keyword>
<reference evidence="4" key="1">
    <citation type="submission" date="2015-09" db="EMBL/GenBank/DDBJ databases">
        <authorList>
            <consortium name="Pathogen Informatics"/>
        </authorList>
    </citation>
    <scope>NUCLEOTIDE SEQUENCE [LARGE SCALE GENOMIC DNA]</scope>
    <source>
        <strain evidence="4">Lake Konstanz</strain>
    </source>
</reference>
<evidence type="ECO:0000256" key="1">
    <source>
        <dbReference type="SAM" id="MobiDB-lite"/>
    </source>
</evidence>
<dbReference type="OMA" id="FGSFWLE"/>
<feature type="region of interest" description="Disordered" evidence="1">
    <location>
        <begin position="347"/>
        <end position="398"/>
    </location>
</feature>
<evidence type="ECO:0000313" key="3">
    <source>
        <dbReference type="EMBL" id="CUF96598.1"/>
    </source>
</evidence>
<name>A0A0S4IUB0_BODSA</name>
<proteinExistence type="predicted"/>
<accession>A0A0S4IUB0</accession>
<organism evidence="3 4">
    <name type="scientific">Bodo saltans</name>
    <name type="common">Flagellated protozoan</name>
    <dbReference type="NCBI Taxonomy" id="75058"/>
    <lineage>
        <taxon>Eukaryota</taxon>
        <taxon>Discoba</taxon>
        <taxon>Euglenozoa</taxon>
        <taxon>Kinetoplastea</taxon>
        <taxon>Metakinetoplastina</taxon>
        <taxon>Eubodonida</taxon>
        <taxon>Bodonidae</taxon>
        <taxon>Bodo</taxon>
    </lineage>
</organism>
<feature type="region of interest" description="Disordered" evidence="1">
    <location>
        <begin position="249"/>
        <end position="293"/>
    </location>
</feature>
<gene>
    <name evidence="3" type="ORF">BSAL_68025</name>
</gene>
<feature type="compositionally biased region" description="Low complexity" evidence="1">
    <location>
        <begin position="354"/>
        <end position="373"/>
    </location>
</feature>
<protein>
    <recommendedName>
        <fullName evidence="2">CCDC81 HU domain-containing protein</fullName>
    </recommendedName>
</protein>
<evidence type="ECO:0000259" key="2">
    <source>
        <dbReference type="Pfam" id="PF18289"/>
    </source>
</evidence>
<dbReference type="InterPro" id="IPR040673">
    <property type="entry name" value="CCDC81_HU_dom_2"/>
</dbReference>